<sequence>MFESASLGRSYSTKEYDALKEDLRGRLFAAQREAREHDVPALVIIEGVDGVGKDAVVNLLSAWMDAKNIRNHTFWLETDEEKKRPEAWRYWRALPGKGEMAVFFGGWYSEPIRKFCCGGLDENDFNRRMQRWARLERALAASGTLIVKFWLHIGKKAHKERLEQRLKHKGHRSFTPYDKKSEENYDALVSAAAKAITITDRAYAPWTLIDAFDANFRNVAVTRALTAALSSAVAARETLAQEAPVMTSQACPEGSSMPERDDAAAFNALDAVDLSSAREHSEYKKKLAALQEDIYALTYKAWKHGISSTLVFEGWDAAGKGGAIRRLTAGMDARIVRVIPISAPTDEELAHHYLWRFWRHVPMAGFVTVYDRSWYGRVLVERVEGLTPSADWKRAYAEINDFEAQLREPHNIVVKYWLHISQEEQLRRFRERENTPWKQYKITEEDWRNREKFPAYMEAAEEMFARTSTEEAPWHIVPAEDKKYARLDVLRIYRDTLKKALKRI</sequence>
<name>A0A109W9V9_9BACT</name>
<feature type="domain" description="Polyphosphate kinase-2-related" evidence="1">
    <location>
        <begin position="280"/>
        <end position="502"/>
    </location>
</feature>
<dbReference type="NCBIfam" id="TIGR03708">
    <property type="entry name" value="poly_P_AMP_trns"/>
    <property type="match status" value="1"/>
</dbReference>
<dbReference type="GO" id="GO:0016301">
    <property type="term" value="F:kinase activity"/>
    <property type="evidence" value="ECO:0007669"/>
    <property type="project" value="UniProtKB-KW"/>
</dbReference>
<dbReference type="InterPro" id="IPR022489">
    <property type="entry name" value="PolyP_AMP_Tfrase"/>
</dbReference>
<feature type="domain" description="Polyphosphate kinase-2-related" evidence="1">
    <location>
        <begin position="12"/>
        <end position="231"/>
    </location>
</feature>
<evidence type="ECO:0000313" key="2">
    <source>
        <dbReference type="EMBL" id="AMD90543.1"/>
    </source>
</evidence>
<dbReference type="RefSeq" id="WP_062253171.1">
    <property type="nucleotide sequence ID" value="NZ_CP014229.1"/>
</dbReference>
<organism evidence="2 3">
    <name type="scientific">Desulfovibrio fairfieldensis</name>
    <dbReference type="NCBI Taxonomy" id="44742"/>
    <lineage>
        <taxon>Bacteria</taxon>
        <taxon>Pseudomonadati</taxon>
        <taxon>Thermodesulfobacteriota</taxon>
        <taxon>Desulfovibrionia</taxon>
        <taxon>Desulfovibrionales</taxon>
        <taxon>Desulfovibrionaceae</taxon>
        <taxon>Desulfovibrio</taxon>
    </lineage>
</organism>
<evidence type="ECO:0000313" key="3">
    <source>
        <dbReference type="Proteomes" id="UP000069241"/>
    </source>
</evidence>
<dbReference type="Gene3D" id="3.40.50.300">
    <property type="entry name" value="P-loop containing nucleotide triphosphate hydrolases"/>
    <property type="match status" value="2"/>
</dbReference>
<dbReference type="SUPFAM" id="SSF52540">
    <property type="entry name" value="P-loop containing nucleoside triphosphate hydrolases"/>
    <property type="match status" value="2"/>
</dbReference>
<dbReference type="InterPro" id="IPR027417">
    <property type="entry name" value="P-loop_NTPase"/>
</dbReference>
<dbReference type="KEGG" id="dfi:AXF13_10660"/>
<dbReference type="Pfam" id="PF03976">
    <property type="entry name" value="PPK2"/>
    <property type="match status" value="2"/>
</dbReference>
<dbReference type="EMBL" id="CP014229">
    <property type="protein sequence ID" value="AMD90543.1"/>
    <property type="molecule type" value="Genomic_DNA"/>
</dbReference>
<dbReference type="GO" id="GO:0006797">
    <property type="term" value="P:polyphosphate metabolic process"/>
    <property type="evidence" value="ECO:0007669"/>
    <property type="project" value="InterPro"/>
</dbReference>
<proteinExistence type="predicted"/>
<protein>
    <submittedName>
        <fullName evidence="2">Polyphosphate kinase</fullName>
    </submittedName>
</protein>
<dbReference type="PANTHER" id="PTHR34383">
    <property type="entry name" value="POLYPHOSPHATE:AMP PHOSPHOTRANSFERASE-RELATED"/>
    <property type="match status" value="1"/>
</dbReference>
<dbReference type="Proteomes" id="UP000069241">
    <property type="component" value="Chromosome"/>
</dbReference>
<keyword evidence="2" id="KW-0808">Transferase</keyword>
<dbReference type="InterPro" id="IPR022488">
    <property type="entry name" value="PPK2-related"/>
</dbReference>
<dbReference type="STRING" id="44742.AXF13_10660"/>
<reference evidence="3" key="1">
    <citation type="submission" date="2016-02" db="EMBL/GenBank/DDBJ databases">
        <authorList>
            <person name="Holder M.E."/>
            <person name="Ajami N.J."/>
            <person name="Petrosino J.F."/>
        </authorList>
    </citation>
    <scope>NUCLEOTIDE SEQUENCE [LARGE SCALE GENOMIC DNA]</scope>
    <source>
        <strain evidence="3">CCUG 45958</strain>
    </source>
</reference>
<dbReference type="GO" id="GO:0043751">
    <property type="term" value="F:polyphosphate:AMP phosphotransferase activity"/>
    <property type="evidence" value="ECO:0007669"/>
    <property type="project" value="InterPro"/>
</dbReference>
<dbReference type="PANTHER" id="PTHR34383:SF3">
    <property type="entry name" value="POLYPHOSPHATE:AMP PHOSPHOTRANSFERASE"/>
    <property type="match status" value="1"/>
</dbReference>
<gene>
    <name evidence="2" type="ORF">AXF13_10660</name>
</gene>
<dbReference type="AlphaFoldDB" id="A0A109W9V9"/>
<evidence type="ECO:0000259" key="1">
    <source>
        <dbReference type="Pfam" id="PF03976"/>
    </source>
</evidence>
<accession>A0A109W9V9</accession>
<keyword evidence="2" id="KW-0418">Kinase</keyword>
<keyword evidence="3" id="KW-1185">Reference proteome</keyword>